<evidence type="ECO:0000256" key="3">
    <source>
        <dbReference type="SAM" id="SignalP"/>
    </source>
</evidence>
<comment type="similarity">
    <text evidence="1">Belongs to the Skp family.</text>
</comment>
<gene>
    <name evidence="4" type="ORF">RT97_05645</name>
</gene>
<dbReference type="Proteomes" id="UP000032067">
    <property type="component" value="Unassembled WGS sequence"/>
</dbReference>
<accession>A0A0D0MX87</accession>
<evidence type="ECO:0000256" key="1">
    <source>
        <dbReference type="ARBA" id="ARBA00009091"/>
    </source>
</evidence>
<evidence type="ECO:0000313" key="5">
    <source>
        <dbReference type="Proteomes" id="UP000032067"/>
    </source>
</evidence>
<dbReference type="EMBL" id="JXQQ01000010">
    <property type="protein sequence ID" value="KIQ35464.1"/>
    <property type="molecule type" value="Genomic_DNA"/>
</dbReference>
<evidence type="ECO:0000256" key="2">
    <source>
        <dbReference type="ARBA" id="ARBA00022729"/>
    </source>
</evidence>
<dbReference type="InterPro" id="IPR024930">
    <property type="entry name" value="Skp_dom_sf"/>
</dbReference>
<feature type="chain" id="PRO_5002234303" description="OmpH family outer membrane protein" evidence="3">
    <location>
        <begin position="34"/>
        <end position="182"/>
    </location>
</feature>
<comment type="caution">
    <text evidence="4">The sequence shown here is derived from an EMBL/GenBank/DDBJ whole genome shotgun (WGS) entry which is preliminary data.</text>
</comment>
<organism evidence="4 5">
    <name type="scientific">Variovorax paradoxus</name>
    <dbReference type="NCBI Taxonomy" id="34073"/>
    <lineage>
        <taxon>Bacteria</taxon>
        <taxon>Pseudomonadati</taxon>
        <taxon>Pseudomonadota</taxon>
        <taxon>Betaproteobacteria</taxon>
        <taxon>Burkholderiales</taxon>
        <taxon>Comamonadaceae</taxon>
        <taxon>Variovorax</taxon>
    </lineage>
</organism>
<feature type="signal peptide" evidence="3">
    <location>
        <begin position="1"/>
        <end position="33"/>
    </location>
</feature>
<dbReference type="PANTHER" id="PTHR35089">
    <property type="entry name" value="CHAPERONE PROTEIN SKP"/>
    <property type="match status" value="1"/>
</dbReference>
<dbReference type="Gene3D" id="3.30.910.20">
    <property type="entry name" value="Skp domain"/>
    <property type="match status" value="1"/>
</dbReference>
<dbReference type="SUPFAM" id="SSF111384">
    <property type="entry name" value="OmpH-like"/>
    <property type="match status" value="1"/>
</dbReference>
<dbReference type="PANTHER" id="PTHR35089:SF1">
    <property type="entry name" value="CHAPERONE PROTEIN SKP"/>
    <property type="match status" value="1"/>
</dbReference>
<dbReference type="GO" id="GO:0051082">
    <property type="term" value="F:unfolded protein binding"/>
    <property type="evidence" value="ECO:0007669"/>
    <property type="project" value="InterPro"/>
</dbReference>
<proteinExistence type="inferred from homology"/>
<reference evidence="4 5" key="1">
    <citation type="submission" date="2014-12" db="EMBL/GenBank/DDBJ databases">
        <title>16Stimator: statistical estimation of ribosomal gene copy numbers from draft genome assemblies.</title>
        <authorList>
            <person name="Perisin M.A."/>
            <person name="Vetter M."/>
            <person name="Gilbert J.A."/>
            <person name="Bergelson J."/>
        </authorList>
    </citation>
    <scope>NUCLEOTIDE SEQUENCE [LARGE SCALE GENOMIC DNA]</scope>
    <source>
        <strain evidence="4 5">MEDvA23</strain>
    </source>
</reference>
<protein>
    <recommendedName>
        <fullName evidence="6">OmpH family outer membrane protein</fullName>
    </recommendedName>
</protein>
<dbReference type="InterPro" id="IPR005632">
    <property type="entry name" value="Chaperone_Skp"/>
</dbReference>
<name>A0A0D0MX87_VARPD</name>
<keyword evidence="2 3" id="KW-0732">Signal</keyword>
<evidence type="ECO:0008006" key="6">
    <source>
        <dbReference type="Google" id="ProtNLM"/>
    </source>
</evidence>
<dbReference type="GO" id="GO:0050821">
    <property type="term" value="P:protein stabilization"/>
    <property type="evidence" value="ECO:0007669"/>
    <property type="project" value="TreeGrafter"/>
</dbReference>
<evidence type="ECO:0000313" key="4">
    <source>
        <dbReference type="EMBL" id="KIQ35464.1"/>
    </source>
</evidence>
<dbReference type="GO" id="GO:0005829">
    <property type="term" value="C:cytosol"/>
    <property type="evidence" value="ECO:0007669"/>
    <property type="project" value="TreeGrafter"/>
</dbReference>
<sequence>MAACAVARREAVVFAAGAAAACMLFLAPSSALAQQLKIGYVDFERAMLLSLPARAMQDKLAAEIRPRQKQLDELEAHLKAMADQLDKDGPTLSEHDIGRRRRELLDQERDLRRKLLEFNEEVAQRLNEQKSELWDLTHRAIRQIFKQEKYDLILQDAVMAAPTVDITNEVMKALATAAPAAQ</sequence>
<dbReference type="SMART" id="SM00935">
    <property type="entry name" value="OmpH"/>
    <property type="match status" value="1"/>
</dbReference>
<dbReference type="AlphaFoldDB" id="A0A0D0MX87"/>
<dbReference type="Pfam" id="PF03938">
    <property type="entry name" value="OmpH"/>
    <property type="match status" value="1"/>
</dbReference>